<feature type="compositionally biased region" description="Low complexity" evidence="4">
    <location>
        <begin position="174"/>
        <end position="185"/>
    </location>
</feature>
<dbReference type="GO" id="GO:0051056">
    <property type="term" value="P:regulation of small GTPase mediated signal transduction"/>
    <property type="evidence" value="ECO:0007669"/>
    <property type="project" value="InterPro"/>
</dbReference>
<keyword evidence="1" id="KW-0343">GTPase activation</keyword>
<dbReference type="PANTHER" id="PTHR15711">
    <property type="entry name" value="RAP GTPASE-ACTIVATING PROTEIN"/>
    <property type="match status" value="1"/>
</dbReference>
<dbReference type="InterPro" id="IPR036034">
    <property type="entry name" value="PDZ_sf"/>
</dbReference>
<keyword evidence="3" id="KW-0175">Coiled coil</keyword>
<sequence length="1066" mass="118707">MGGDGGDLLTASERTRRDRSAYDGIFAAVSNLDFLDVFVEKFCKLASVYTCQRDLQSAPAAIELRSAQNPRRCSPPIPLDRLNARLEPVCDAVFRDMMEPAGDACCGATARALDMFNRRGSVIAVVIGGKSRNAPAPARATARRTSTDAAEQQQFELSHHPGNPPDLMSSCTGSSSSVIPSDHPSNNSDIDTHCQVDPQSDWRPPYPRLIAFHDCLSLASAWSLGLNPSLIDDRPTGASQAQSPCEDDSGDGKSNEMLASCPAFRNELGSEPTRRLALSRHTNDGPLEVHECESWMREHTAAEAGILEDVSNVYLGGRLCAARQPKNVIEPQDIGSYYYRHCFAGRAHVEYFGVDDELGPIAVSMVREATEKKGDRQSAAIYRLIIRISDLRTMRVAVPEEALSDSADRSTRPLMRELMEMVCPRVSFGCMRPALQSPRVEELLMKMDEQPIYTRYKVGIMFCRAGQSTEEHMYNNEHSSAAFDEFLDFIGQRVRLKGWDQYKGGLDTRGDTTGTHSIYCEYQAHEVMFHVSTLLPFTPSNRQQLSRKRHIGNDMVTVVFQEPGALPFSPIAVRSHFQHVFIIVRVHNACTDNVSYSVAVSRSKEVPPFGPPLPKGATFSKCADFHDWLLTKIINAENAVHRSKKFATMAARTRREALRDLAENYVGTHQNEGPSRIASRFLGGSVKRRERQNPKPFLANTRGALSWLVDVHDHSTNQRVSCVLGLSQDALVLLERPSGVPIFCTPTHSIIGWANTDMGLKIYYDHGDMLLLRCCTETGTDVELNLLLQRLQAVTRGDEAKEVVLRRARLSDSWGFHVQDEGVVTDVEMYQTAWKASLRQGSRIVEIESLTVATLSFDKISEMLSERDAVRLLLISPANDGSPRRGCEDPHCPAVKGVEQMLTPDAFARQPISYQEMFRMRNREYGTSPANSPAGSLEDRSFNFTVKRTDGMRANSTCAASGCPPSAALTSMNRQTSSVHDHMCLMLNAPKTLCRAQSDEHLRSPITEENRKAPLSARESTNEQEATELARCQQNLERAYQEKRALEMLVQQLRKQLLHVSFSSRM</sequence>
<dbReference type="STRING" id="53326.A0A016UF28"/>
<protein>
    <recommendedName>
        <fullName evidence="5">Rap-GAP domain-containing protein</fullName>
    </recommendedName>
</protein>
<evidence type="ECO:0000313" key="7">
    <source>
        <dbReference type="Proteomes" id="UP000024635"/>
    </source>
</evidence>
<dbReference type="Gene3D" id="2.30.42.10">
    <property type="match status" value="1"/>
</dbReference>
<feature type="region of interest" description="Disordered" evidence="4">
    <location>
        <begin position="1000"/>
        <end position="1025"/>
    </location>
</feature>
<dbReference type="GO" id="GO:0005737">
    <property type="term" value="C:cytoplasm"/>
    <property type="evidence" value="ECO:0007669"/>
    <property type="project" value="TreeGrafter"/>
</dbReference>
<dbReference type="SUPFAM" id="SSF50156">
    <property type="entry name" value="PDZ domain-like"/>
    <property type="match status" value="1"/>
</dbReference>
<dbReference type="OrthoDB" id="2499658at2759"/>
<comment type="caution">
    <text evidence="6">The sequence shown here is derived from an EMBL/GenBank/DDBJ whole genome shotgun (WGS) entry which is preliminary data.</text>
</comment>
<dbReference type="Pfam" id="PF02145">
    <property type="entry name" value="Rap_GAP"/>
    <property type="match status" value="1"/>
</dbReference>
<dbReference type="Pfam" id="PF21022">
    <property type="entry name" value="Rap-GAP_dimer"/>
    <property type="match status" value="1"/>
</dbReference>
<name>A0A016UF28_9BILA</name>
<evidence type="ECO:0000256" key="1">
    <source>
        <dbReference type="ARBA" id="ARBA00022468"/>
    </source>
</evidence>
<dbReference type="Gene3D" id="6.10.140.210">
    <property type="match status" value="1"/>
</dbReference>
<dbReference type="InterPro" id="IPR050989">
    <property type="entry name" value="Rap1_Ran_GAP"/>
</dbReference>
<dbReference type="InterPro" id="IPR035974">
    <property type="entry name" value="Rap/Ran-GAP_sf"/>
</dbReference>
<keyword evidence="2" id="KW-0597">Phosphoprotein</keyword>
<dbReference type="AlphaFoldDB" id="A0A016UF28"/>
<proteinExistence type="predicted"/>
<feature type="region of interest" description="Disordered" evidence="4">
    <location>
        <begin position="233"/>
        <end position="253"/>
    </location>
</feature>
<dbReference type="GO" id="GO:0005096">
    <property type="term" value="F:GTPase activator activity"/>
    <property type="evidence" value="ECO:0007669"/>
    <property type="project" value="UniProtKB-KW"/>
</dbReference>
<dbReference type="SUPFAM" id="SSF111347">
    <property type="entry name" value="Rap/Ran-GAP"/>
    <property type="match status" value="1"/>
</dbReference>
<dbReference type="Proteomes" id="UP000024635">
    <property type="component" value="Unassembled WGS sequence"/>
</dbReference>
<accession>A0A016UF28</accession>
<gene>
    <name evidence="6" type="primary">Acey_s0044.g1042</name>
    <name evidence="6" type="synonym">Acey-T27F2.2</name>
    <name evidence="6" type="ORF">Y032_0044g1042</name>
</gene>
<dbReference type="PANTHER" id="PTHR15711:SF22">
    <property type="entry name" value="RAP-GAP DOMAIN-CONTAINING PROTEIN"/>
    <property type="match status" value="1"/>
</dbReference>
<keyword evidence="7" id="KW-1185">Reference proteome</keyword>
<feature type="compositionally biased region" description="Basic and acidic residues" evidence="4">
    <location>
        <begin position="1000"/>
        <end position="1012"/>
    </location>
</feature>
<evidence type="ECO:0000256" key="4">
    <source>
        <dbReference type="SAM" id="MobiDB-lite"/>
    </source>
</evidence>
<evidence type="ECO:0000313" key="6">
    <source>
        <dbReference type="EMBL" id="EYC13218.1"/>
    </source>
</evidence>
<organism evidence="6 7">
    <name type="scientific">Ancylostoma ceylanicum</name>
    <dbReference type="NCBI Taxonomy" id="53326"/>
    <lineage>
        <taxon>Eukaryota</taxon>
        <taxon>Metazoa</taxon>
        <taxon>Ecdysozoa</taxon>
        <taxon>Nematoda</taxon>
        <taxon>Chromadorea</taxon>
        <taxon>Rhabditida</taxon>
        <taxon>Rhabditina</taxon>
        <taxon>Rhabditomorpha</taxon>
        <taxon>Strongyloidea</taxon>
        <taxon>Ancylostomatidae</taxon>
        <taxon>Ancylostomatinae</taxon>
        <taxon>Ancylostoma</taxon>
    </lineage>
</organism>
<feature type="domain" description="Rap-GAP" evidence="5">
    <location>
        <begin position="444"/>
        <end position="661"/>
    </location>
</feature>
<reference evidence="7" key="1">
    <citation type="journal article" date="2015" name="Nat. Genet.">
        <title>The genome and transcriptome of the zoonotic hookworm Ancylostoma ceylanicum identify infection-specific gene families.</title>
        <authorList>
            <person name="Schwarz E.M."/>
            <person name="Hu Y."/>
            <person name="Antoshechkin I."/>
            <person name="Miller M.M."/>
            <person name="Sternberg P.W."/>
            <person name="Aroian R.V."/>
        </authorList>
    </citation>
    <scope>NUCLEOTIDE SEQUENCE</scope>
    <source>
        <strain evidence="7">HY135</strain>
    </source>
</reference>
<dbReference type="InterPro" id="IPR000331">
    <property type="entry name" value="Rap/Ran_GAP_dom"/>
</dbReference>
<dbReference type="EMBL" id="JARK01001380">
    <property type="protein sequence ID" value="EYC13218.1"/>
    <property type="molecule type" value="Genomic_DNA"/>
</dbReference>
<evidence type="ECO:0000259" key="5">
    <source>
        <dbReference type="PROSITE" id="PS50085"/>
    </source>
</evidence>
<dbReference type="PROSITE" id="PS50085">
    <property type="entry name" value="RAPGAP"/>
    <property type="match status" value="1"/>
</dbReference>
<dbReference type="FunFam" id="3.40.50.11210:FF:000002">
    <property type="entry name" value="Signal-induced proliferation-associated 1-like protein 1"/>
    <property type="match status" value="1"/>
</dbReference>
<evidence type="ECO:0000256" key="3">
    <source>
        <dbReference type="ARBA" id="ARBA00023054"/>
    </source>
</evidence>
<feature type="region of interest" description="Disordered" evidence="4">
    <location>
        <begin position="133"/>
        <end position="188"/>
    </location>
</feature>
<evidence type="ECO:0000256" key="2">
    <source>
        <dbReference type="ARBA" id="ARBA00022553"/>
    </source>
</evidence>
<dbReference type="Gene3D" id="3.40.50.11210">
    <property type="entry name" value="Rap/Ran-GAP"/>
    <property type="match status" value="1"/>
</dbReference>
<feature type="compositionally biased region" description="Low complexity" evidence="4">
    <location>
        <begin position="134"/>
        <end position="150"/>
    </location>
</feature>